<evidence type="ECO:0000259" key="8">
    <source>
        <dbReference type="PROSITE" id="PS50850"/>
    </source>
</evidence>
<evidence type="ECO:0000256" key="3">
    <source>
        <dbReference type="ARBA" id="ARBA00022448"/>
    </source>
</evidence>
<evidence type="ECO:0000256" key="5">
    <source>
        <dbReference type="ARBA" id="ARBA00022692"/>
    </source>
</evidence>
<evidence type="ECO:0000256" key="6">
    <source>
        <dbReference type="ARBA" id="ARBA00022989"/>
    </source>
</evidence>
<feature type="domain" description="Major facilitator superfamily (MFS) profile" evidence="8">
    <location>
        <begin position="19"/>
        <end position="513"/>
    </location>
</feature>
<dbReference type="Pfam" id="PF07690">
    <property type="entry name" value="MFS_1"/>
    <property type="match status" value="1"/>
</dbReference>
<proteinExistence type="inferred from homology"/>
<dbReference type="SUPFAM" id="SSF103473">
    <property type="entry name" value="MFS general substrate transporter"/>
    <property type="match status" value="1"/>
</dbReference>
<dbReference type="AlphaFoldDB" id="A0A0B6AI39"/>
<dbReference type="PANTHER" id="PTHR42718:SF9">
    <property type="entry name" value="MAJOR FACILITATOR SUPERFAMILY MULTIDRUG TRANSPORTER MFSC"/>
    <property type="match status" value="1"/>
</dbReference>
<comment type="subcellular location">
    <subcellularLocation>
        <location evidence="1">Cell membrane</location>
        <topology evidence="1">Multi-pass membrane protein</topology>
    </subcellularLocation>
</comment>
<evidence type="ECO:0000313" key="9">
    <source>
        <dbReference type="EMBL" id="AJI23201.1"/>
    </source>
</evidence>
<evidence type="ECO:0000256" key="7">
    <source>
        <dbReference type="ARBA" id="ARBA00023136"/>
    </source>
</evidence>
<keyword evidence="6" id="KW-1133">Transmembrane helix</keyword>
<dbReference type="GO" id="GO:0022857">
    <property type="term" value="F:transmembrane transporter activity"/>
    <property type="evidence" value="ECO:0007669"/>
    <property type="project" value="InterPro"/>
</dbReference>
<dbReference type="RefSeq" id="WP_013081936.1">
    <property type="nucleotide sequence ID" value="NZ_BCVB01000007.1"/>
</dbReference>
<dbReference type="CDD" id="cd17503">
    <property type="entry name" value="MFS_LmrB_MDR_like"/>
    <property type="match status" value="1"/>
</dbReference>
<comment type="similarity">
    <text evidence="2">Belongs to the major facilitator superfamily. EmrB family.</text>
</comment>
<name>A0A0B6AI39_PRIM2</name>
<dbReference type="PANTHER" id="PTHR42718">
    <property type="entry name" value="MAJOR FACILITATOR SUPERFAMILY MULTIDRUG TRANSPORTER MFSC"/>
    <property type="match status" value="1"/>
</dbReference>
<dbReference type="GeneID" id="93641272"/>
<dbReference type="InterPro" id="IPR020846">
    <property type="entry name" value="MFS_dom"/>
</dbReference>
<evidence type="ECO:0000256" key="4">
    <source>
        <dbReference type="ARBA" id="ARBA00022475"/>
    </source>
</evidence>
<dbReference type="PROSITE" id="PS50850">
    <property type="entry name" value="MFS"/>
    <property type="match status" value="1"/>
</dbReference>
<evidence type="ECO:0000256" key="1">
    <source>
        <dbReference type="ARBA" id="ARBA00004651"/>
    </source>
</evidence>
<dbReference type="InterPro" id="IPR011701">
    <property type="entry name" value="MFS"/>
</dbReference>
<dbReference type="InterPro" id="IPR004638">
    <property type="entry name" value="EmrB-like"/>
</dbReference>
<dbReference type="KEGG" id="bmeg:BG04_3210"/>
<gene>
    <name evidence="9" type="ORF">BG04_3210</name>
</gene>
<organism evidence="9 10">
    <name type="scientific">Priestia megaterium (strain ATCC 14581 / DSM 32 / CCUG 1817 / JCM 2506 / NBRC 15308 / NCIMB 9376 / NCTC 10342 / NRRL B-14308 / VKM B-512 / Ford 19)</name>
    <name type="common">Bacillus megaterium</name>
    <dbReference type="NCBI Taxonomy" id="1348623"/>
    <lineage>
        <taxon>Bacteria</taxon>
        <taxon>Bacillati</taxon>
        <taxon>Bacillota</taxon>
        <taxon>Bacilli</taxon>
        <taxon>Bacillales</taxon>
        <taxon>Bacillaceae</taxon>
        <taxon>Priestia</taxon>
    </lineage>
</organism>
<evidence type="ECO:0000256" key="2">
    <source>
        <dbReference type="ARBA" id="ARBA00008537"/>
    </source>
</evidence>
<sequence length="541" mass="59037">MSANTIQPEESSVKKHIPLLVVLMLGLFLAILNQTLLNVAIPHLITEFGVTANTAQWLLTGYMLVNGALIPLSAYLIERFGVRRLFLFAMACFTIGALICGIAPTFSIMLIGRLVQAVGGGVLAPLVMTIIVFIFPPHMRGKGMGIFGLAMMFAPAIGPTLSGWVIQNYDWHILFTGMVPLGALVLIIAAFKLKDIKPPQNVKVDLISVFTSLAGMALLLYGFSEAGNDGWTDSVVLSTMIGGIVLLIIFVVQQLRLKSPLLDVRVFKYSIFSLSNIISIAITISMYAGMFLLPIYLQNIRGYSAFDSGLLILPGALVMLVMSPISGTLFDKLGPRPLGIVGMLITVVTTFEFTKLTLETPFSHIVIIYMIRAFGMSLLMMPIMTAGLNQLPAKLSSHGTSMANTLRQVSGSIGISLMTTIFTNRTTYHVNEMSSSMTTSDPFFMNNFQAFVQKIAQTLHLSQTEAQKQALTTLAGKVQAQATVQGINDAFYWTVIIAIIGLILSFFLRDVRKDAVVEVEETEKETTDDIRMLPAPKDMNS</sequence>
<keyword evidence="5" id="KW-0812">Transmembrane</keyword>
<dbReference type="Proteomes" id="UP000031829">
    <property type="component" value="Chromosome"/>
</dbReference>
<dbReference type="Gene3D" id="1.20.1720.10">
    <property type="entry name" value="Multidrug resistance protein D"/>
    <property type="match status" value="1"/>
</dbReference>
<keyword evidence="3" id="KW-0813">Transport</keyword>
<evidence type="ECO:0000313" key="10">
    <source>
        <dbReference type="Proteomes" id="UP000031829"/>
    </source>
</evidence>
<dbReference type="EMBL" id="CP009920">
    <property type="protein sequence ID" value="AJI23201.1"/>
    <property type="molecule type" value="Genomic_DNA"/>
</dbReference>
<dbReference type="Gene3D" id="1.20.1250.20">
    <property type="entry name" value="MFS general substrate transporter like domains"/>
    <property type="match status" value="1"/>
</dbReference>
<accession>A0A0B6AI39</accession>
<reference evidence="9 10" key="1">
    <citation type="journal article" date="2015" name="Genome Announc.">
        <title>Complete genome sequences for 35 biothreat assay-relevant bacillus species.</title>
        <authorList>
            <person name="Johnson S.L."/>
            <person name="Daligault H.E."/>
            <person name="Davenport K.W."/>
            <person name="Jaissle J."/>
            <person name="Frey K.G."/>
            <person name="Ladner J.T."/>
            <person name="Broomall S.M."/>
            <person name="Bishop-Lilly K.A."/>
            <person name="Bruce D.C."/>
            <person name="Gibbons H.S."/>
            <person name="Coyne S.R."/>
            <person name="Lo C.C."/>
            <person name="Meincke L."/>
            <person name="Munk A.C."/>
            <person name="Koroleva G.I."/>
            <person name="Rosenzweig C.N."/>
            <person name="Palacios G.F."/>
            <person name="Redden C.L."/>
            <person name="Minogue T.D."/>
            <person name="Chain P.S."/>
        </authorList>
    </citation>
    <scope>NUCLEOTIDE SEQUENCE [LARGE SCALE GENOMIC DNA]</scope>
    <source>
        <strain evidence="10">ATCC 14581 / DSM 32 / JCM 2506 / NBRC 15308 / NCIMB 9376 / NCTC 10342 / NRRL B-14308 / VKM B-512</strain>
    </source>
</reference>
<keyword evidence="4" id="KW-1003">Cell membrane</keyword>
<dbReference type="HOGENOM" id="CLU_000960_28_0_9"/>
<keyword evidence="7" id="KW-0472">Membrane</keyword>
<dbReference type="PRINTS" id="PR01036">
    <property type="entry name" value="TCRTETB"/>
</dbReference>
<dbReference type="GO" id="GO:0005886">
    <property type="term" value="C:plasma membrane"/>
    <property type="evidence" value="ECO:0007669"/>
    <property type="project" value="UniProtKB-SubCell"/>
</dbReference>
<protein>
    <submittedName>
        <fullName evidence="9">Drug resistance MFS transporter, drug:H+ antiporter-2 family protein</fullName>
    </submittedName>
</protein>
<dbReference type="NCBIfam" id="TIGR00711">
    <property type="entry name" value="efflux_EmrB"/>
    <property type="match status" value="1"/>
</dbReference>
<dbReference type="PATRIC" id="fig|592022.4.peg.838"/>
<dbReference type="InterPro" id="IPR036259">
    <property type="entry name" value="MFS_trans_sf"/>
</dbReference>